<dbReference type="PANTHER" id="PTHR32468:SF0">
    <property type="entry name" value="K(+)_H(+) ANTIPORTER 1"/>
    <property type="match status" value="1"/>
</dbReference>
<dbReference type="GO" id="GO:0016020">
    <property type="term" value="C:membrane"/>
    <property type="evidence" value="ECO:0007669"/>
    <property type="project" value="UniProtKB-SubCell"/>
</dbReference>
<protein>
    <recommendedName>
        <fullName evidence="9">Cation/H+ exchanger transmembrane domain-containing protein</fullName>
    </recommendedName>
</protein>
<feature type="transmembrane region" description="Helical" evidence="8">
    <location>
        <begin position="202"/>
        <end position="226"/>
    </location>
</feature>
<feature type="transmembrane region" description="Helical" evidence="8">
    <location>
        <begin position="232"/>
        <end position="250"/>
    </location>
</feature>
<dbReference type="Gene3D" id="1.20.1530.20">
    <property type="match status" value="1"/>
</dbReference>
<evidence type="ECO:0000256" key="3">
    <source>
        <dbReference type="ARBA" id="ARBA00022692"/>
    </source>
</evidence>
<keyword evidence="6 8" id="KW-0472">Membrane</keyword>
<feature type="transmembrane region" description="Helical" evidence="8">
    <location>
        <begin position="325"/>
        <end position="347"/>
    </location>
</feature>
<feature type="transmembrane region" description="Helical" evidence="8">
    <location>
        <begin position="419"/>
        <end position="439"/>
    </location>
</feature>
<keyword evidence="4 8" id="KW-1133">Transmembrane helix</keyword>
<evidence type="ECO:0000256" key="2">
    <source>
        <dbReference type="ARBA" id="ARBA00022448"/>
    </source>
</evidence>
<dbReference type="Pfam" id="PF00999">
    <property type="entry name" value="Na_H_Exchanger"/>
    <property type="match status" value="1"/>
</dbReference>
<dbReference type="FunCoup" id="A0A409YUD5">
    <property type="interactions" value="14"/>
</dbReference>
<feature type="transmembrane region" description="Helical" evidence="8">
    <location>
        <begin position="353"/>
        <end position="375"/>
    </location>
</feature>
<dbReference type="EMBL" id="NHTK01000605">
    <property type="protein sequence ID" value="PPR06612.1"/>
    <property type="molecule type" value="Genomic_DNA"/>
</dbReference>
<keyword evidence="5" id="KW-0406">Ion transport</keyword>
<proteinExistence type="predicted"/>
<dbReference type="InterPro" id="IPR006153">
    <property type="entry name" value="Cation/H_exchanger_TM"/>
</dbReference>
<dbReference type="GO" id="GO:0015297">
    <property type="term" value="F:antiporter activity"/>
    <property type="evidence" value="ECO:0007669"/>
    <property type="project" value="InterPro"/>
</dbReference>
<reference evidence="10 11" key="1">
    <citation type="journal article" date="2018" name="Evol. Lett.">
        <title>Horizontal gene cluster transfer increased hallucinogenic mushroom diversity.</title>
        <authorList>
            <person name="Reynolds H.T."/>
            <person name="Vijayakumar V."/>
            <person name="Gluck-Thaler E."/>
            <person name="Korotkin H.B."/>
            <person name="Matheny P.B."/>
            <person name="Slot J.C."/>
        </authorList>
    </citation>
    <scope>NUCLEOTIDE SEQUENCE [LARGE SCALE GENOMIC DNA]</scope>
    <source>
        <strain evidence="10 11">2629</strain>
    </source>
</reference>
<evidence type="ECO:0000313" key="10">
    <source>
        <dbReference type="EMBL" id="PPR06612.1"/>
    </source>
</evidence>
<dbReference type="OrthoDB" id="2687058at2759"/>
<evidence type="ECO:0000256" key="8">
    <source>
        <dbReference type="SAM" id="Phobius"/>
    </source>
</evidence>
<feature type="transmembrane region" description="Helical" evidence="8">
    <location>
        <begin position="169"/>
        <end position="190"/>
    </location>
</feature>
<dbReference type="InterPro" id="IPR050794">
    <property type="entry name" value="CPA2_transporter"/>
</dbReference>
<feature type="transmembrane region" description="Helical" evidence="8">
    <location>
        <begin position="132"/>
        <end position="157"/>
    </location>
</feature>
<dbReference type="InParanoid" id="A0A409YUD5"/>
<evidence type="ECO:0000256" key="5">
    <source>
        <dbReference type="ARBA" id="ARBA00023065"/>
    </source>
</evidence>
<keyword evidence="2" id="KW-0813">Transport</keyword>
<organism evidence="10 11">
    <name type="scientific">Panaeolus cyanescens</name>
    <dbReference type="NCBI Taxonomy" id="181874"/>
    <lineage>
        <taxon>Eukaryota</taxon>
        <taxon>Fungi</taxon>
        <taxon>Dikarya</taxon>
        <taxon>Basidiomycota</taxon>
        <taxon>Agaricomycotina</taxon>
        <taxon>Agaricomycetes</taxon>
        <taxon>Agaricomycetidae</taxon>
        <taxon>Agaricales</taxon>
        <taxon>Agaricineae</taxon>
        <taxon>Galeropsidaceae</taxon>
        <taxon>Panaeolus</taxon>
    </lineage>
</organism>
<evidence type="ECO:0000256" key="7">
    <source>
        <dbReference type="SAM" id="MobiDB-lite"/>
    </source>
</evidence>
<feature type="compositionally biased region" description="Polar residues" evidence="7">
    <location>
        <begin position="520"/>
        <end position="534"/>
    </location>
</feature>
<feature type="transmembrane region" description="Helical" evidence="8">
    <location>
        <begin position="387"/>
        <end position="407"/>
    </location>
</feature>
<gene>
    <name evidence="10" type="ORF">CVT24_001719</name>
</gene>
<keyword evidence="3 8" id="KW-0812">Transmembrane</keyword>
<evidence type="ECO:0000256" key="4">
    <source>
        <dbReference type="ARBA" id="ARBA00022989"/>
    </source>
</evidence>
<dbReference type="Proteomes" id="UP000284842">
    <property type="component" value="Unassembled WGS sequence"/>
</dbReference>
<evidence type="ECO:0000313" key="11">
    <source>
        <dbReference type="Proteomes" id="UP000284842"/>
    </source>
</evidence>
<keyword evidence="11" id="KW-1185">Reference proteome</keyword>
<comment type="subcellular location">
    <subcellularLocation>
        <location evidence="1">Membrane</location>
        <topology evidence="1">Multi-pass membrane protein</topology>
    </subcellularLocation>
</comment>
<dbReference type="AlphaFoldDB" id="A0A409YUD5"/>
<feature type="transmembrane region" description="Helical" evidence="8">
    <location>
        <begin position="271"/>
        <end position="289"/>
    </location>
</feature>
<comment type="caution">
    <text evidence="10">The sequence shown here is derived from an EMBL/GenBank/DDBJ whole genome shotgun (WGS) entry which is preliminary data.</text>
</comment>
<sequence>MGELTDQLIQVFARAGDGASEQGGVISGDNPTHYNPSNPIRLWIIQVVIIISFTQILSLGLSRIRQPRVIAEVIGGVLLGPTVMGRIPGFLDTIFPQASMPLLTLTSTVGLILFLFLVGLEIDTRLMKRNIVASASVSVAGLIVPLGLGAALGVAIYKEYIDKSVNFGYFLLFVAVAVGITAFPVLCRILTELKLLDTEVGLVVLSAGIGNDVIGWILLALTVALVNASSGLTALWVLLASAGYTIFLLYPGRWAFRWLCIRTGSLEQGSPTPFMMTVTLFVVLASAFFTDIIGVHAIFGGFLAGLIIPHDNGFAISIVEKIEDLVSILFLPIYFTLSGLKTNLGLLNSGKDWGYIVLICLVAFASKFFSCGIAAMCNGFKWRESGAIGSLMSCKGLVELIVLNIGLQANVLNEATFSMFVVHALVLTFVTTPLVLAFYPEKYRQHHRSSEKKGGDGEEVTAPKPISDDEVRTKFAIVLDKMDSLSSAMTFSQLLYAPPAPSRDKPTSPLPPIDEKASEQPPSILSSQIQTSDVPSPGVTIEALRLMELTNRTSAVLRSQEADALIYNDPVVSVFSTFGYLNRFKVSANLSIVNYDEFPEAVARHVSDTESEMVIIPWPRGITSVLEETDEIQRVGARNPFDGVFHRTTTQDQTSSIVYSEFIRRIFAQSPSDIALFVDRGITTLSNSSMAKQRIFLPFFGGPDDRLALSFLVQLCENPAVAATVVRIVKVEPETSANASVEDLKAGAAAPGGILSPTFHNTVAAADTVYGQHNTQTRLASDTADNILWAKYTSPQLARPRTGALNRISFSTESTSTPLHKAVEIVKEAAAKSLADTGRTLIVFAGRSRRLAVENLKGELRSLISAEKSGGGAAMSSSVPKTLGDLGAALVAVNANASLVVLQAAPSRS</sequence>
<feature type="region of interest" description="Disordered" evidence="7">
    <location>
        <begin position="498"/>
        <end position="536"/>
    </location>
</feature>
<evidence type="ECO:0000259" key="9">
    <source>
        <dbReference type="Pfam" id="PF00999"/>
    </source>
</evidence>
<dbReference type="GO" id="GO:1902600">
    <property type="term" value="P:proton transmembrane transport"/>
    <property type="evidence" value="ECO:0007669"/>
    <property type="project" value="InterPro"/>
</dbReference>
<feature type="transmembrane region" description="Helical" evidence="8">
    <location>
        <begin position="69"/>
        <end position="87"/>
    </location>
</feature>
<dbReference type="InterPro" id="IPR038770">
    <property type="entry name" value="Na+/solute_symporter_sf"/>
</dbReference>
<name>A0A409YUD5_9AGAR</name>
<feature type="transmembrane region" description="Helical" evidence="8">
    <location>
        <begin position="99"/>
        <end position="120"/>
    </location>
</feature>
<dbReference type="PANTHER" id="PTHR32468">
    <property type="entry name" value="CATION/H + ANTIPORTER"/>
    <property type="match status" value="1"/>
</dbReference>
<feature type="transmembrane region" description="Helical" evidence="8">
    <location>
        <begin position="40"/>
        <end position="62"/>
    </location>
</feature>
<evidence type="ECO:0000256" key="6">
    <source>
        <dbReference type="ARBA" id="ARBA00023136"/>
    </source>
</evidence>
<evidence type="ECO:0000256" key="1">
    <source>
        <dbReference type="ARBA" id="ARBA00004141"/>
    </source>
</evidence>
<accession>A0A409YUD5</accession>
<feature type="domain" description="Cation/H+ exchanger transmembrane" evidence="9">
    <location>
        <begin position="51"/>
        <end position="434"/>
    </location>
</feature>